<evidence type="ECO:0000313" key="10">
    <source>
        <dbReference type="EMBL" id="OQV19849.1"/>
    </source>
</evidence>
<feature type="transmembrane region" description="Helical" evidence="8">
    <location>
        <begin position="395"/>
        <end position="416"/>
    </location>
</feature>
<keyword evidence="2" id="KW-1003">Cell membrane</keyword>
<keyword evidence="4 8" id="KW-1133">Transmembrane helix</keyword>
<name>A0A1W0WXB3_HYPEX</name>
<dbReference type="InterPro" id="IPR000276">
    <property type="entry name" value="GPCR_Rhodpsn"/>
</dbReference>
<organism evidence="10 11">
    <name type="scientific">Hypsibius exemplaris</name>
    <name type="common">Freshwater tardigrade</name>
    <dbReference type="NCBI Taxonomy" id="2072580"/>
    <lineage>
        <taxon>Eukaryota</taxon>
        <taxon>Metazoa</taxon>
        <taxon>Ecdysozoa</taxon>
        <taxon>Tardigrada</taxon>
        <taxon>Eutardigrada</taxon>
        <taxon>Parachela</taxon>
        <taxon>Hypsibioidea</taxon>
        <taxon>Hypsibiidae</taxon>
        <taxon>Hypsibius</taxon>
    </lineage>
</organism>
<dbReference type="SUPFAM" id="SSF81321">
    <property type="entry name" value="Family A G protein-coupled receptor-like"/>
    <property type="match status" value="1"/>
</dbReference>
<evidence type="ECO:0000256" key="6">
    <source>
        <dbReference type="ARBA" id="ARBA00023170"/>
    </source>
</evidence>
<proteinExistence type="inferred from homology"/>
<feature type="transmembrane region" description="Helical" evidence="8">
    <location>
        <begin position="127"/>
        <end position="151"/>
    </location>
</feature>
<sequence length="437" mass="49326">MEDLSLRLENGSALDALMKLLANSNMTDFRGEDLHTVYEDLVNVYNNGTILTFIVLILGLGANVALLWSLLTNTDRKSRLRPFLINLAVADLMVCCFTIAMELGWRLTVTWTAGDFFCRFLSFTKTLGLYLEAFVVLAMSIDRCYVVLWPLRITGQLQRMRIFLIVAWLAAIVFSIPQAVVFHVELHPDHPEFAQCVTMNSFSSPATERGYVIFGILAMYVVPLIVIVIVSLILLYTIRSPPNHQKCRISGTTMDSLKLEFVHSEPLKVDQLLTPCRGTDISLSGMVGLPPNSPPAHSPVAVTRSDTVSDRMGSFGSFGSFTGRPMRMRLHTGLQLCHTDTIIRKRARSRTLKLSMLIVLAFVLCYTPYAIMITIAFMDTQEHPDEFMIQLTEALLMLSLSFSTIMNPVVYGSYMIHTRKCWRNILQCRRRTFSNDV</sequence>
<dbReference type="PRINTS" id="PR00237">
    <property type="entry name" value="GPCRRHODOPSN"/>
</dbReference>
<keyword evidence="3 7" id="KW-0812">Transmembrane</keyword>
<dbReference type="PANTHER" id="PTHR24241">
    <property type="entry name" value="NEUROPEPTIDE RECEPTOR-RELATED G-PROTEIN COUPLED RECEPTOR"/>
    <property type="match status" value="1"/>
</dbReference>
<keyword evidence="7" id="KW-0297">G-protein coupled receptor</keyword>
<reference evidence="11" key="1">
    <citation type="submission" date="2017-01" db="EMBL/GenBank/DDBJ databases">
        <title>Comparative genomics of anhydrobiosis in the tardigrade Hypsibius dujardini.</title>
        <authorList>
            <person name="Yoshida Y."/>
            <person name="Koutsovoulos G."/>
            <person name="Laetsch D."/>
            <person name="Stevens L."/>
            <person name="Kumar S."/>
            <person name="Horikawa D."/>
            <person name="Ishino K."/>
            <person name="Komine S."/>
            <person name="Tomita M."/>
            <person name="Blaxter M."/>
            <person name="Arakawa K."/>
        </authorList>
    </citation>
    <scope>NUCLEOTIDE SEQUENCE [LARGE SCALE GENOMIC DNA]</scope>
    <source>
        <strain evidence="11">Z151</strain>
    </source>
</reference>
<evidence type="ECO:0000256" key="5">
    <source>
        <dbReference type="ARBA" id="ARBA00023136"/>
    </source>
</evidence>
<evidence type="ECO:0000256" key="8">
    <source>
        <dbReference type="SAM" id="Phobius"/>
    </source>
</evidence>
<dbReference type="GO" id="GO:0005886">
    <property type="term" value="C:plasma membrane"/>
    <property type="evidence" value="ECO:0007669"/>
    <property type="project" value="UniProtKB-SubCell"/>
</dbReference>
<evidence type="ECO:0000256" key="2">
    <source>
        <dbReference type="ARBA" id="ARBA00022475"/>
    </source>
</evidence>
<comment type="subcellular location">
    <subcellularLocation>
        <location evidence="1">Cell membrane</location>
        <topology evidence="1">Multi-pass membrane protein</topology>
    </subcellularLocation>
</comment>
<dbReference type="GO" id="GO:0004930">
    <property type="term" value="F:G protein-coupled receptor activity"/>
    <property type="evidence" value="ECO:0007669"/>
    <property type="project" value="UniProtKB-KW"/>
</dbReference>
<keyword evidence="5 8" id="KW-0472">Membrane</keyword>
<evidence type="ECO:0000256" key="7">
    <source>
        <dbReference type="RuleBase" id="RU000688"/>
    </source>
</evidence>
<keyword evidence="6 7" id="KW-0675">Receptor</keyword>
<keyword evidence="11" id="KW-1185">Reference proteome</keyword>
<dbReference type="OrthoDB" id="6435638at2759"/>
<feature type="transmembrane region" description="Helical" evidence="8">
    <location>
        <begin position="211"/>
        <end position="238"/>
    </location>
</feature>
<protein>
    <submittedName>
        <fullName evidence="10">Gonadotropin-releasing hormone receptor</fullName>
    </submittedName>
</protein>
<dbReference type="AlphaFoldDB" id="A0A1W0WXB3"/>
<comment type="caution">
    <text evidence="10">The sequence shown here is derived from an EMBL/GenBank/DDBJ whole genome shotgun (WGS) entry which is preliminary data.</text>
</comment>
<accession>A0A1W0WXB3</accession>
<dbReference type="Proteomes" id="UP000192578">
    <property type="component" value="Unassembled WGS sequence"/>
</dbReference>
<evidence type="ECO:0000313" key="11">
    <source>
        <dbReference type="Proteomes" id="UP000192578"/>
    </source>
</evidence>
<comment type="similarity">
    <text evidence="7">Belongs to the G-protein coupled receptor 1 family.</text>
</comment>
<evidence type="ECO:0000256" key="3">
    <source>
        <dbReference type="ARBA" id="ARBA00022692"/>
    </source>
</evidence>
<evidence type="ECO:0000256" key="1">
    <source>
        <dbReference type="ARBA" id="ARBA00004651"/>
    </source>
</evidence>
<dbReference type="PROSITE" id="PS50262">
    <property type="entry name" value="G_PROTEIN_RECEP_F1_2"/>
    <property type="match status" value="1"/>
</dbReference>
<feature type="transmembrane region" description="Helical" evidence="8">
    <location>
        <begin position="163"/>
        <end position="184"/>
    </location>
</feature>
<gene>
    <name evidence="10" type="ORF">BV898_06119</name>
</gene>
<feature type="transmembrane region" description="Helical" evidence="8">
    <location>
        <begin position="354"/>
        <end position="375"/>
    </location>
</feature>
<feature type="transmembrane region" description="Helical" evidence="8">
    <location>
        <begin position="50"/>
        <end position="71"/>
    </location>
</feature>
<dbReference type="GO" id="GO:0032870">
    <property type="term" value="P:cellular response to hormone stimulus"/>
    <property type="evidence" value="ECO:0007669"/>
    <property type="project" value="TreeGrafter"/>
</dbReference>
<feature type="transmembrane region" description="Helical" evidence="8">
    <location>
        <begin position="83"/>
        <end position="107"/>
    </location>
</feature>
<feature type="domain" description="G-protein coupled receptors family 1 profile" evidence="9">
    <location>
        <begin position="62"/>
        <end position="411"/>
    </location>
</feature>
<dbReference type="InterPro" id="IPR017452">
    <property type="entry name" value="GPCR_Rhodpsn_7TM"/>
</dbReference>
<dbReference type="PROSITE" id="PS00237">
    <property type="entry name" value="G_PROTEIN_RECEP_F1_1"/>
    <property type="match status" value="1"/>
</dbReference>
<keyword evidence="7" id="KW-0807">Transducer</keyword>
<evidence type="ECO:0000259" key="9">
    <source>
        <dbReference type="PROSITE" id="PS50262"/>
    </source>
</evidence>
<dbReference type="GO" id="GO:0042277">
    <property type="term" value="F:peptide binding"/>
    <property type="evidence" value="ECO:0007669"/>
    <property type="project" value="TreeGrafter"/>
</dbReference>
<dbReference type="EMBL" id="MTYJ01000035">
    <property type="protein sequence ID" value="OQV19849.1"/>
    <property type="molecule type" value="Genomic_DNA"/>
</dbReference>
<dbReference type="PANTHER" id="PTHR24241:SF59">
    <property type="entry name" value="ADIPOKINETIC HORMONE RECEPTOR, ISOFORM C"/>
    <property type="match status" value="1"/>
</dbReference>
<evidence type="ECO:0000256" key="4">
    <source>
        <dbReference type="ARBA" id="ARBA00022989"/>
    </source>
</evidence>
<dbReference type="Pfam" id="PF00001">
    <property type="entry name" value="7tm_1"/>
    <property type="match status" value="1"/>
</dbReference>
<dbReference type="Gene3D" id="1.20.1070.10">
    <property type="entry name" value="Rhodopsin 7-helix transmembrane proteins"/>
    <property type="match status" value="1"/>
</dbReference>